<evidence type="ECO:0000313" key="3">
    <source>
        <dbReference type="Proteomes" id="UP000078459"/>
    </source>
</evidence>
<protein>
    <submittedName>
        <fullName evidence="2">Aldehyde dehydrogenase</fullName>
    </submittedName>
</protein>
<dbReference type="Proteomes" id="UP000078459">
    <property type="component" value="Unassembled WGS sequence"/>
</dbReference>
<dbReference type="STRING" id="1826909.A5893_09605"/>
<dbReference type="Pfam" id="PF09537">
    <property type="entry name" value="DUF2383"/>
    <property type="match status" value="1"/>
</dbReference>
<sequence>MSTDNTSTEILNDLVKINNDRIEGYTNAIENLEAKDGDLKSLFIAMIDESRKCKMALSNELNVLKADTDPGTTNSGKLYRVWMDVKAAFTGHDRKSVLENCEFGEDAAQTAYKTASEDEDLPNHLRVLVLEQKSILKQSHDKIKALRDQQVS</sequence>
<keyword evidence="3" id="KW-1185">Reference proteome</keyword>
<name>A0A179DFM5_9SPHI</name>
<reference evidence="2 3" key="2">
    <citation type="submission" date="2016-06" db="EMBL/GenBank/DDBJ databases">
        <title>Pedobacter psychrophilus sp. nov., isolated from Antarctic fragmentary rock.</title>
        <authorList>
            <person name="Svec P."/>
        </authorList>
    </citation>
    <scope>NUCLEOTIDE SEQUENCE [LARGE SCALE GENOMIC DNA]</scope>
    <source>
        <strain evidence="2 3">CCM 8644</strain>
    </source>
</reference>
<feature type="domain" description="DUF2383" evidence="1">
    <location>
        <begin position="9"/>
        <end position="117"/>
    </location>
</feature>
<dbReference type="EMBL" id="LWHJ01000027">
    <property type="protein sequence ID" value="OAQ39821.1"/>
    <property type="molecule type" value="Genomic_DNA"/>
</dbReference>
<evidence type="ECO:0000313" key="2">
    <source>
        <dbReference type="EMBL" id="OAQ39821.1"/>
    </source>
</evidence>
<dbReference type="Gene3D" id="1.20.1260.10">
    <property type="match status" value="1"/>
</dbReference>
<dbReference type="PIRSF" id="PIRSF029477">
    <property type="entry name" value="UCP029477"/>
    <property type="match status" value="1"/>
</dbReference>
<dbReference type="RefSeq" id="WP_068822438.1">
    <property type="nucleotide sequence ID" value="NZ_LWHJ01000027.1"/>
</dbReference>
<reference evidence="2 3" key="1">
    <citation type="submission" date="2016-04" db="EMBL/GenBank/DDBJ databases">
        <authorList>
            <person name="Evans L.H."/>
            <person name="Alamgir A."/>
            <person name="Owens N."/>
            <person name="Weber N.D."/>
            <person name="Virtaneva K."/>
            <person name="Barbian K."/>
            <person name="Babar A."/>
            <person name="Rosenke K."/>
        </authorList>
    </citation>
    <scope>NUCLEOTIDE SEQUENCE [LARGE SCALE GENOMIC DNA]</scope>
    <source>
        <strain evidence="2 3">CCM 8644</strain>
    </source>
</reference>
<dbReference type="InterPro" id="IPR011971">
    <property type="entry name" value="CHP02284"/>
</dbReference>
<dbReference type="InterPro" id="IPR012347">
    <property type="entry name" value="Ferritin-like"/>
</dbReference>
<evidence type="ECO:0000259" key="1">
    <source>
        <dbReference type="Pfam" id="PF09537"/>
    </source>
</evidence>
<dbReference type="InterPro" id="IPR019052">
    <property type="entry name" value="DUF2383"/>
</dbReference>
<comment type="caution">
    <text evidence="2">The sequence shown here is derived from an EMBL/GenBank/DDBJ whole genome shotgun (WGS) entry which is preliminary data.</text>
</comment>
<dbReference type="NCBIfam" id="TIGR02284">
    <property type="entry name" value="PA2169 family four-helix-bundle protein"/>
    <property type="match status" value="1"/>
</dbReference>
<gene>
    <name evidence="2" type="ORF">A5893_09605</name>
</gene>
<proteinExistence type="predicted"/>
<dbReference type="InterPro" id="IPR016920">
    <property type="entry name" value="UCP029477"/>
</dbReference>
<dbReference type="AlphaFoldDB" id="A0A179DFM5"/>
<accession>A0A179DFM5</accession>
<dbReference type="OrthoDB" id="282393at2"/>
<organism evidence="2 3">
    <name type="scientific">Pedobacter psychrophilus</name>
    <dbReference type="NCBI Taxonomy" id="1826909"/>
    <lineage>
        <taxon>Bacteria</taxon>
        <taxon>Pseudomonadati</taxon>
        <taxon>Bacteroidota</taxon>
        <taxon>Sphingobacteriia</taxon>
        <taxon>Sphingobacteriales</taxon>
        <taxon>Sphingobacteriaceae</taxon>
        <taxon>Pedobacter</taxon>
    </lineage>
</organism>